<evidence type="ECO:0000256" key="5">
    <source>
        <dbReference type="ARBA" id="ARBA00023242"/>
    </source>
</evidence>
<name>A0A162TA88_PHYB8</name>
<dbReference type="InterPro" id="IPR052484">
    <property type="entry name" value="CENP-W/WIP1"/>
</dbReference>
<accession>A0A162TA88</accession>
<evidence type="ECO:0000256" key="7">
    <source>
        <dbReference type="ARBA" id="ARBA00038432"/>
    </source>
</evidence>
<evidence type="ECO:0000256" key="4">
    <source>
        <dbReference type="ARBA" id="ARBA00022838"/>
    </source>
</evidence>
<gene>
    <name evidence="8" type="ORF">PHYBLDRAFT_151782</name>
</gene>
<evidence type="ECO:0000256" key="1">
    <source>
        <dbReference type="ARBA" id="ARBA00004123"/>
    </source>
</evidence>
<dbReference type="OrthoDB" id="2543597at2759"/>
<keyword evidence="3" id="KW-0158">Chromosome</keyword>
<dbReference type="PANTHER" id="PTHR34832">
    <property type="entry name" value="CENTROMERE PROTEIN W"/>
    <property type="match status" value="1"/>
</dbReference>
<dbReference type="FunCoup" id="A0A162TA88">
    <property type="interactions" value="3"/>
</dbReference>
<dbReference type="Gene3D" id="1.10.20.10">
    <property type="entry name" value="Histone, subunit A"/>
    <property type="match status" value="1"/>
</dbReference>
<evidence type="ECO:0008006" key="10">
    <source>
        <dbReference type="Google" id="ProtNLM"/>
    </source>
</evidence>
<dbReference type="GO" id="GO:0000776">
    <property type="term" value="C:kinetochore"/>
    <property type="evidence" value="ECO:0007669"/>
    <property type="project" value="UniProtKB-KW"/>
</dbReference>
<sequence>MARLHSRPTLKKKIKNYFPKHTLTKHVDIMIYLDYVMFLEQLALAADEDAEAEGSKNIYGRNVDKVAKRVLQQFRG</sequence>
<keyword evidence="6" id="KW-0137">Centromere</keyword>
<dbReference type="GeneID" id="28993655"/>
<dbReference type="STRING" id="763407.A0A162TA88"/>
<keyword evidence="9" id="KW-1185">Reference proteome</keyword>
<dbReference type="VEuPathDB" id="FungiDB:PHYBLDRAFT_151782"/>
<reference evidence="9" key="1">
    <citation type="submission" date="2015-06" db="EMBL/GenBank/DDBJ databases">
        <title>Expansion of signal transduction pathways in fungi by whole-genome duplication.</title>
        <authorList>
            <consortium name="DOE Joint Genome Institute"/>
            <person name="Corrochano L.M."/>
            <person name="Kuo A."/>
            <person name="Marcet-Houben M."/>
            <person name="Polaino S."/>
            <person name="Salamov A."/>
            <person name="Villalobos J.M."/>
            <person name="Alvarez M.I."/>
            <person name="Avalos J."/>
            <person name="Benito E.P."/>
            <person name="Benoit I."/>
            <person name="Burger G."/>
            <person name="Camino L.P."/>
            <person name="Canovas D."/>
            <person name="Cerda-Olmedo E."/>
            <person name="Cheng J.-F."/>
            <person name="Dominguez A."/>
            <person name="Elias M."/>
            <person name="Eslava A.P."/>
            <person name="Glaser F."/>
            <person name="Grimwood J."/>
            <person name="Gutierrez G."/>
            <person name="Heitman J."/>
            <person name="Henrissat B."/>
            <person name="Iturriaga E.A."/>
            <person name="Lang B.F."/>
            <person name="Lavin J.L."/>
            <person name="Lee S."/>
            <person name="Li W."/>
            <person name="Lindquist E."/>
            <person name="Lopez-Garcia S."/>
            <person name="Luque E.M."/>
            <person name="Marcos A.T."/>
            <person name="Martin J."/>
            <person name="McCluskey K."/>
            <person name="Medina H.R."/>
            <person name="Miralles-Duran A."/>
            <person name="Miyazaki A."/>
            <person name="Munoz-Torres E."/>
            <person name="Oguiza J.A."/>
            <person name="Ohm R."/>
            <person name="Olmedo M."/>
            <person name="Orejas M."/>
            <person name="Ortiz-Castellanos L."/>
            <person name="Pisabarro A.G."/>
            <person name="Rodriguez-Romero J."/>
            <person name="Ruiz-Herrera J."/>
            <person name="Ruiz-Vazquez R."/>
            <person name="Sanz C."/>
            <person name="Schackwitz W."/>
            <person name="Schmutz J."/>
            <person name="Shahriari M."/>
            <person name="Shelest E."/>
            <person name="Silva-Franco F."/>
            <person name="Soanes D."/>
            <person name="Syed K."/>
            <person name="Tagua V.G."/>
            <person name="Talbot N.J."/>
            <person name="Thon M."/>
            <person name="De vries R.P."/>
            <person name="Wiebenga A."/>
            <person name="Yadav J.S."/>
            <person name="Braun E.L."/>
            <person name="Baker S."/>
            <person name="Garre V."/>
            <person name="Horwitz B."/>
            <person name="Torres-Martinez S."/>
            <person name="Idnurm A."/>
            <person name="Herrera-Estrella A."/>
            <person name="Gabaldon T."/>
            <person name="Grigoriev I.V."/>
        </authorList>
    </citation>
    <scope>NUCLEOTIDE SEQUENCE [LARGE SCALE GENOMIC DNA]</scope>
    <source>
        <strain evidence="9">NRRL 1555(-)</strain>
    </source>
</reference>
<dbReference type="AlphaFoldDB" id="A0A162TA88"/>
<protein>
    <recommendedName>
        <fullName evidence="10">Transcription factor CBF/NF-Y/archaeal histone domain-containing protein</fullName>
    </recommendedName>
</protein>
<dbReference type="Proteomes" id="UP000077315">
    <property type="component" value="Unassembled WGS sequence"/>
</dbReference>
<keyword evidence="5" id="KW-0539">Nucleus</keyword>
<dbReference type="GO" id="GO:0046982">
    <property type="term" value="F:protein heterodimerization activity"/>
    <property type="evidence" value="ECO:0007669"/>
    <property type="project" value="InterPro"/>
</dbReference>
<comment type="subcellular location">
    <subcellularLocation>
        <location evidence="2">Chromosome</location>
        <location evidence="2">Centromere</location>
        <location evidence="2">Kinetochore</location>
    </subcellularLocation>
    <subcellularLocation>
        <location evidence="1">Nucleus</location>
    </subcellularLocation>
</comment>
<dbReference type="GO" id="GO:0000278">
    <property type="term" value="P:mitotic cell cycle"/>
    <property type="evidence" value="ECO:0007669"/>
    <property type="project" value="TreeGrafter"/>
</dbReference>
<organism evidence="8 9">
    <name type="scientific">Phycomyces blakesleeanus (strain ATCC 8743b / DSM 1359 / FGSC 10004 / NBRC 33097 / NRRL 1555)</name>
    <dbReference type="NCBI Taxonomy" id="763407"/>
    <lineage>
        <taxon>Eukaryota</taxon>
        <taxon>Fungi</taxon>
        <taxon>Fungi incertae sedis</taxon>
        <taxon>Mucoromycota</taxon>
        <taxon>Mucoromycotina</taxon>
        <taxon>Mucoromycetes</taxon>
        <taxon>Mucorales</taxon>
        <taxon>Phycomycetaceae</taxon>
        <taxon>Phycomyces</taxon>
    </lineage>
</organism>
<dbReference type="RefSeq" id="XP_018285212.1">
    <property type="nucleotide sequence ID" value="XM_018432749.1"/>
</dbReference>
<keyword evidence="4" id="KW-0995">Kinetochore</keyword>
<proteinExistence type="inferred from homology"/>
<dbReference type="InParanoid" id="A0A162TA88"/>
<evidence type="ECO:0000256" key="2">
    <source>
        <dbReference type="ARBA" id="ARBA00004629"/>
    </source>
</evidence>
<dbReference type="InterPro" id="IPR009072">
    <property type="entry name" value="Histone-fold"/>
</dbReference>
<dbReference type="GO" id="GO:0051382">
    <property type="term" value="P:kinetochore assembly"/>
    <property type="evidence" value="ECO:0007669"/>
    <property type="project" value="TreeGrafter"/>
</dbReference>
<dbReference type="CDD" id="cd13732">
    <property type="entry name" value="HFD_CENP-W"/>
    <property type="match status" value="1"/>
</dbReference>
<evidence type="ECO:0000313" key="9">
    <source>
        <dbReference type="Proteomes" id="UP000077315"/>
    </source>
</evidence>
<evidence type="ECO:0000256" key="3">
    <source>
        <dbReference type="ARBA" id="ARBA00022454"/>
    </source>
</evidence>
<dbReference type="PANTHER" id="PTHR34832:SF1">
    <property type="entry name" value="CENTROMERE PROTEIN W"/>
    <property type="match status" value="1"/>
</dbReference>
<dbReference type="GO" id="GO:0007059">
    <property type="term" value="P:chromosome segregation"/>
    <property type="evidence" value="ECO:0007669"/>
    <property type="project" value="TreeGrafter"/>
</dbReference>
<dbReference type="GO" id="GO:0005654">
    <property type="term" value="C:nucleoplasm"/>
    <property type="evidence" value="ECO:0007669"/>
    <property type="project" value="TreeGrafter"/>
</dbReference>
<comment type="similarity">
    <text evidence="7">Belongs to the CENP-W/WIP1 family.</text>
</comment>
<evidence type="ECO:0000256" key="6">
    <source>
        <dbReference type="ARBA" id="ARBA00023328"/>
    </source>
</evidence>
<evidence type="ECO:0000313" key="8">
    <source>
        <dbReference type="EMBL" id="OAD67172.1"/>
    </source>
</evidence>
<dbReference type="EMBL" id="KV441025">
    <property type="protein sequence ID" value="OAD67172.1"/>
    <property type="molecule type" value="Genomic_DNA"/>
</dbReference>